<organism evidence="8 9">
    <name type="scientific">Acidihalobacter aeolianus</name>
    <dbReference type="NCBI Taxonomy" id="2792603"/>
    <lineage>
        <taxon>Bacteria</taxon>
        <taxon>Pseudomonadati</taxon>
        <taxon>Pseudomonadota</taxon>
        <taxon>Gammaproteobacteria</taxon>
        <taxon>Chromatiales</taxon>
        <taxon>Ectothiorhodospiraceae</taxon>
        <taxon>Acidihalobacter</taxon>
    </lineage>
</organism>
<dbReference type="InterPro" id="IPR019546">
    <property type="entry name" value="TAT_signal_bac_arc"/>
</dbReference>
<dbReference type="InterPro" id="IPR006311">
    <property type="entry name" value="TAT_signal"/>
</dbReference>
<sequence length="429" mass="48380">MNELAGKDKDMEYVFQHEMSRRDFLMDLLAAGGLAAASGLFPGNAFADTPPDDDVVRIGYLPITDATALLVAHEMKYFEDEGLESVRPTLIQGWSPLVESFAAGKFNLVHLLIPIPIWMRYNNKFPVKITGWAHVNGSGVLVGPHVWSSRDAKTLDGRGPEEFSILAQKQVAVPYWYSTHNVLLQMALRRVGLKAVIKPQSAPLAKDEVNLIVLAPPEMPPALASRKIDAYIVAEPFNAAGELFVGGKILRFSGDMWENHPCCVVCMNEHTVARKPAWTQKVMNAVVRAEVYAQSHKREVAHMMSKDGKGYLPMPAKVVERAMTFYDEKYYADPPAIQHVAQWGDGRIDFQPWPYPSATKLMVREMNKTVVTGDKTFLKNLDPDFVVKDLVEYRYVKEAILRHGDWRKWSTVYGVDPYDKYLRNEVVKI</sequence>
<comment type="similarity">
    <text evidence="7">Belongs to the CmpA/NrtA family.</text>
</comment>
<dbReference type="Pfam" id="PF13379">
    <property type="entry name" value="NMT1_2"/>
    <property type="match status" value="1"/>
</dbReference>
<dbReference type="PANTHER" id="PTHR30024">
    <property type="entry name" value="ALIPHATIC SULFONATES-BINDING PROTEIN-RELATED"/>
    <property type="match status" value="1"/>
</dbReference>
<keyword evidence="2" id="KW-0813">Transport</keyword>
<name>A0A1D8KB99_9GAMM</name>
<keyword evidence="9" id="KW-1185">Reference proteome</keyword>
<dbReference type="AlphaFoldDB" id="A0A1D8KB99"/>
<dbReference type="EMBL" id="CP017448">
    <property type="protein sequence ID" value="AOV18248.1"/>
    <property type="molecule type" value="Genomic_DNA"/>
</dbReference>
<dbReference type="KEGG" id="aaeo:BJI67_15315"/>
<keyword evidence="4" id="KW-0997">Cell inner membrane</keyword>
<evidence type="ECO:0000313" key="9">
    <source>
        <dbReference type="Proteomes" id="UP000095342"/>
    </source>
</evidence>
<dbReference type="Gene3D" id="3.40.190.10">
    <property type="entry name" value="Periplasmic binding protein-like II"/>
    <property type="match status" value="2"/>
</dbReference>
<evidence type="ECO:0000256" key="1">
    <source>
        <dbReference type="ARBA" id="ARBA00004308"/>
    </source>
</evidence>
<dbReference type="CDD" id="cd13553">
    <property type="entry name" value="PBP2_NrtA_CpmA_like"/>
    <property type="match status" value="1"/>
</dbReference>
<evidence type="ECO:0000256" key="4">
    <source>
        <dbReference type="ARBA" id="ARBA00022519"/>
    </source>
</evidence>
<dbReference type="PANTHER" id="PTHR30024:SF43">
    <property type="entry name" value="BLL4572 PROTEIN"/>
    <property type="match status" value="1"/>
</dbReference>
<evidence type="ECO:0000256" key="5">
    <source>
        <dbReference type="ARBA" id="ARBA00022729"/>
    </source>
</evidence>
<evidence type="ECO:0000313" key="8">
    <source>
        <dbReference type="EMBL" id="AOV18248.1"/>
    </source>
</evidence>
<proteinExistence type="inferred from homology"/>
<dbReference type="PROSITE" id="PS51318">
    <property type="entry name" value="TAT"/>
    <property type="match status" value="1"/>
</dbReference>
<evidence type="ECO:0000256" key="6">
    <source>
        <dbReference type="ARBA" id="ARBA00023136"/>
    </source>
</evidence>
<keyword evidence="6" id="KW-0472">Membrane</keyword>
<reference evidence="8 9" key="1">
    <citation type="submission" date="2016-09" db="EMBL/GenBank/DDBJ databases">
        <title>Acidihalobacter prosperus V6 (DSM14174).</title>
        <authorList>
            <person name="Khaleque H.N."/>
            <person name="Ramsay J.P."/>
            <person name="Murphy R.J.T."/>
            <person name="Kaksonen A.H."/>
            <person name="Boxall N.J."/>
            <person name="Watkin E.L.J."/>
        </authorList>
    </citation>
    <scope>NUCLEOTIDE SEQUENCE [LARGE SCALE GENOMIC DNA]</scope>
    <source>
        <strain evidence="8 9">V6</strain>
    </source>
</reference>
<protein>
    <submittedName>
        <fullName evidence="8">ABC transporter substrate-binding protein</fullName>
    </submittedName>
</protein>
<evidence type="ECO:0000256" key="3">
    <source>
        <dbReference type="ARBA" id="ARBA00022475"/>
    </source>
</evidence>
<evidence type="ECO:0000256" key="2">
    <source>
        <dbReference type="ARBA" id="ARBA00022448"/>
    </source>
</evidence>
<keyword evidence="5" id="KW-0732">Signal</keyword>
<dbReference type="RefSeq" id="WP_070073778.1">
    <property type="nucleotide sequence ID" value="NZ_CP017448.1"/>
</dbReference>
<dbReference type="GO" id="GO:0012505">
    <property type="term" value="C:endomembrane system"/>
    <property type="evidence" value="ECO:0007669"/>
    <property type="project" value="UniProtKB-SubCell"/>
</dbReference>
<dbReference type="Proteomes" id="UP000095342">
    <property type="component" value="Chromosome"/>
</dbReference>
<accession>A0A1D8KB99</accession>
<dbReference type="NCBIfam" id="TIGR01409">
    <property type="entry name" value="TAT_signal_seq"/>
    <property type="match status" value="1"/>
</dbReference>
<dbReference type="SUPFAM" id="SSF53850">
    <property type="entry name" value="Periplasmic binding protein-like II"/>
    <property type="match status" value="1"/>
</dbReference>
<comment type="subcellular location">
    <subcellularLocation>
        <location evidence="1">Endomembrane system</location>
    </subcellularLocation>
</comment>
<keyword evidence="3" id="KW-1003">Cell membrane</keyword>
<gene>
    <name evidence="8" type="ORF">BJI67_15315</name>
</gene>
<evidence type="ECO:0000256" key="7">
    <source>
        <dbReference type="ARBA" id="ARBA00024031"/>
    </source>
</evidence>
<dbReference type="InterPro" id="IPR044527">
    <property type="entry name" value="NrtA/CpmA_ABC-bd_dom"/>
</dbReference>